<organism evidence="2 3">
    <name type="scientific">Pseudoalteromonas tetraodonis</name>
    <dbReference type="NCBI Taxonomy" id="43659"/>
    <lineage>
        <taxon>Bacteria</taxon>
        <taxon>Pseudomonadati</taxon>
        <taxon>Pseudomonadota</taxon>
        <taxon>Gammaproteobacteria</taxon>
        <taxon>Alteromonadales</taxon>
        <taxon>Pseudoalteromonadaceae</taxon>
        <taxon>Pseudoalteromonas</taxon>
    </lineage>
</organism>
<gene>
    <name evidence="2" type="ORF">A2I96_12055</name>
</gene>
<sequence>MVYSLLLIMIGKLLVGTCVVLVISIALLKHHEVAIKGIKNGKLLSNCGKKMAIVFLTVLSAKTSL</sequence>
<evidence type="ECO:0000256" key="1">
    <source>
        <dbReference type="SAM" id="Phobius"/>
    </source>
</evidence>
<evidence type="ECO:0000313" key="2">
    <source>
        <dbReference type="EMBL" id="KYL35948.1"/>
    </source>
</evidence>
<name>A0ABD4ER67_9GAMM</name>
<reference evidence="2 3" key="1">
    <citation type="submission" date="2016-03" db="EMBL/GenBank/DDBJ databases">
        <authorList>
            <person name="Zhang H."/>
            <person name="Liu R."/>
            <person name="Wang M."/>
            <person name="Wang H."/>
            <person name="Wang L."/>
            <person name="Song L."/>
        </authorList>
    </citation>
    <scope>NUCLEOTIDE SEQUENCE [LARGE SCALE GENOMIC DNA]</scope>
    <source>
        <strain evidence="2 3">DSM 16099</strain>
    </source>
</reference>
<protein>
    <submittedName>
        <fullName evidence="2">Uncharacterized protein</fullName>
    </submittedName>
</protein>
<accession>A0ABD4ER67</accession>
<proteinExistence type="predicted"/>
<keyword evidence="1" id="KW-0812">Transmembrane</keyword>
<dbReference type="EMBL" id="LVCN01000015">
    <property type="protein sequence ID" value="KYL35948.1"/>
    <property type="molecule type" value="Genomic_DNA"/>
</dbReference>
<keyword evidence="1" id="KW-1133">Transmembrane helix</keyword>
<dbReference type="Proteomes" id="UP000075763">
    <property type="component" value="Unassembled WGS sequence"/>
</dbReference>
<feature type="transmembrane region" description="Helical" evidence="1">
    <location>
        <begin position="6"/>
        <end position="28"/>
    </location>
</feature>
<evidence type="ECO:0000313" key="3">
    <source>
        <dbReference type="Proteomes" id="UP000075763"/>
    </source>
</evidence>
<keyword evidence="1" id="KW-0472">Membrane</keyword>
<comment type="caution">
    <text evidence="2">The sequence shown here is derived from an EMBL/GenBank/DDBJ whole genome shotgun (WGS) entry which is preliminary data.</text>
</comment>
<dbReference type="AlphaFoldDB" id="A0ABD4ER67"/>